<evidence type="ECO:0000313" key="2">
    <source>
        <dbReference type="Proteomes" id="UP001151760"/>
    </source>
</evidence>
<reference evidence="1" key="1">
    <citation type="journal article" date="2022" name="Int. J. Mol. Sci.">
        <title>Draft Genome of Tanacetum Coccineum: Genomic Comparison of Closely Related Tanacetum-Family Plants.</title>
        <authorList>
            <person name="Yamashiro T."/>
            <person name="Shiraishi A."/>
            <person name="Nakayama K."/>
            <person name="Satake H."/>
        </authorList>
    </citation>
    <scope>NUCLEOTIDE SEQUENCE</scope>
</reference>
<evidence type="ECO:0000313" key="1">
    <source>
        <dbReference type="EMBL" id="GJT72389.1"/>
    </source>
</evidence>
<organism evidence="1 2">
    <name type="scientific">Tanacetum coccineum</name>
    <dbReference type="NCBI Taxonomy" id="301880"/>
    <lineage>
        <taxon>Eukaryota</taxon>
        <taxon>Viridiplantae</taxon>
        <taxon>Streptophyta</taxon>
        <taxon>Embryophyta</taxon>
        <taxon>Tracheophyta</taxon>
        <taxon>Spermatophyta</taxon>
        <taxon>Magnoliopsida</taxon>
        <taxon>eudicotyledons</taxon>
        <taxon>Gunneridae</taxon>
        <taxon>Pentapetalae</taxon>
        <taxon>asterids</taxon>
        <taxon>campanulids</taxon>
        <taxon>Asterales</taxon>
        <taxon>Asteraceae</taxon>
        <taxon>Asteroideae</taxon>
        <taxon>Anthemideae</taxon>
        <taxon>Anthemidinae</taxon>
        <taxon>Tanacetum</taxon>
    </lineage>
</organism>
<name>A0ABQ5GAH5_9ASTR</name>
<comment type="caution">
    <text evidence="1">The sequence shown here is derived from an EMBL/GenBank/DDBJ whole genome shotgun (WGS) entry which is preliminary data.</text>
</comment>
<dbReference type="Proteomes" id="UP001151760">
    <property type="component" value="Unassembled WGS sequence"/>
</dbReference>
<dbReference type="EMBL" id="BQNB010018254">
    <property type="protein sequence ID" value="GJT72389.1"/>
    <property type="molecule type" value="Genomic_DNA"/>
</dbReference>
<reference evidence="1" key="2">
    <citation type="submission" date="2022-01" db="EMBL/GenBank/DDBJ databases">
        <authorList>
            <person name="Yamashiro T."/>
            <person name="Shiraishi A."/>
            <person name="Satake H."/>
            <person name="Nakayama K."/>
        </authorList>
    </citation>
    <scope>NUCLEOTIDE SEQUENCE</scope>
</reference>
<sequence length="70" mass="8099">MLQISSKAFDVSRFNFLVAPLECSTLVALMKREDRQSSMVGFGEMRQLEVLRLILEEIGYNWYFGFVNSS</sequence>
<accession>A0ABQ5GAH5</accession>
<gene>
    <name evidence="1" type="ORF">Tco_1031675</name>
</gene>
<keyword evidence="2" id="KW-1185">Reference proteome</keyword>
<protein>
    <submittedName>
        <fullName evidence="1">Uncharacterized protein</fullName>
    </submittedName>
</protein>
<proteinExistence type="predicted"/>